<gene>
    <name evidence="1" type="ORF">S01H4_45884</name>
</gene>
<dbReference type="EMBL" id="BART01025580">
    <property type="protein sequence ID" value="GAH02618.1"/>
    <property type="molecule type" value="Genomic_DNA"/>
</dbReference>
<accession>X1E1T5</accession>
<comment type="caution">
    <text evidence="1">The sequence shown here is derived from an EMBL/GenBank/DDBJ whole genome shotgun (WGS) entry which is preliminary data.</text>
</comment>
<name>X1E1T5_9ZZZZ</name>
<dbReference type="AlphaFoldDB" id="X1E1T5"/>
<sequence>MKVVKVDEELYTLVRELATKNRRSMAKQISFMILEEPGKPKAKPKAKPMPKAEQNALIDSWLFYWEHTKGIIYLMNPKDYAAIKKIGNYLETLSPDDKEPETI</sequence>
<proteinExistence type="predicted"/>
<reference evidence="1" key="1">
    <citation type="journal article" date="2014" name="Front. Microbiol.">
        <title>High frequency of phylogenetically diverse reductive dehalogenase-homologous genes in deep subseafloor sedimentary metagenomes.</title>
        <authorList>
            <person name="Kawai M."/>
            <person name="Futagami T."/>
            <person name="Toyoda A."/>
            <person name="Takaki Y."/>
            <person name="Nishi S."/>
            <person name="Hori S."/>
            <person name="Arai W."/>
            <person name="Tsubouchi T."/>
            <person name="Morono Y."/>
            <person name="Uchiyama I."/>
            <person name="Ito T."/>
            <person name="Fujiyama A."/>
            <person name="Inagaki F."/>
            <person name="Takami H."/>
        </authorList>
    </citation>
    <scope>NUCLEOTIDE SEQUENCE</scope>
    <source>
        <strain evidence="1">Expedition CK06-06</strain>
    </source>
</reference>
<evidence type="ECO:0000313" key="1">
    <source>
        <dbReference type="EMBL" id="GAH02618.1"/>
    </source>
</evidence>
<protein>
    <submittedName>
        <fullName evidence="1">Uncharacterized protein</fullName>
    </submittedName>
</protein>
<feature type="non-terminal residue" evidence="1">
    <location>
        <position position="103"/>
    </location>
</feature>
<organism evidence="1">
    <name type="scientific">marine sediment metagenome</name>
    <dbReference type="NCBI Taxonomy" id="412755"/>
    <lineage>
        <taxon>unclassified sequences</taxon>
        <taxon>metagenomes</taxon>
        <taxon>ecological metagenomes</taxon>
    </lineage>
</organism>